<proteinExistence type="predicted"/>
<dbReference type="EMBL" id="VBRY01000001">
    <property type="protein sequence ID" value="TLS69007.1"/>
    <property type="molecule type" value="Genomic_DNA"/>
</dbReference>
<protein>
    <submittedName>
        <fullName evidence="2">SH3 domain-containing protein</fullName>
    </submittedName>
</protein>
<keyword evidence="3" id="KW-1185">Reference proteome</keyword>
<evidence type="ECO:0000259" key="1">
    <source>
        <dbReference type="Pfam" id="PF08239"/>
    </source>
</evidence>
<evidence type="ECO:0000313" key="2">
    <source>
        <dbReference type="EMBL" id="TLS69007.1"/>
    </source>
</evidence>
<name>A0A5R9GYP1_9PROT</name>
<gene>
    <name evidence="2" type="ORF">FEF65_00470</name>
</gene>
<feature type="domain" description="SH3b" evidence="1">
    <location>
        <begin position="49"/>
        <end position="99"/>
    </location>
</feature>
<evidence type="ECO:0000313" key="3">
    <source>
        <dbReference type="Proteomes" id="UP000306585"/>
    </source>
</evidence>
<dbReference type="Gene3D" id="2.30.30.40">
    <property type="entry name" value="SH3 Domains"/>
    <property type="match status" value="2"/>
</dbReference>
<dbReference type="AlphaFoldDB" id="A0A5R9GYP1"/>
<organism evidence="2 3">
    <name type="scientific">Mariprofundus erugo</name>
    <dbReference type="NCBI Taxonomy" id="2528639"/>
    <lineage>
        <taxon>Bacteria</taxon>
        <taxon>Pseudomonadati</taxon>
        <taxon>Pseudomonadota</taxon>
        <taxon>Candidatius Mariprofundia</taxon>
        <taxon>Mariprofundales</taxon>
        <taxon>Mariprofundaceae</taxon>
        <taxon>Mariprofundus</taxon>
    </lineage>
</organism>
<sequence length="217" mass="23855">MTKERDMKSIRQWVWAMLMMAMAVVGGLPFAADQAEAGDMAVLSLTRSAKLHVAPSSPSRVIEMVAKGERCQQLDTQDKWVQVSMDRNGHTGWIHRSYLRPVAAAEPPVVSLDDDIDRVVTIEAAPTATRRAPVVKKSRHHVVAAKGPLLKLSKSAKLHADASGSSRVLKIVGRGETGVWLDKVDVWVKLRMDRGGRTGWIHQSYLVPAKKAPASEH</sequence>
<dbReference type="Pfam" id="PF08239">
    <property type="entry name" value="SH3_3"/>
    <property type="match status" value="1"/>
</dbReference>
<comment type="caution">
    <text evidence="2">The sequence shown here is derived from an EMBL/GenBank/DDBJ whole genome shotgun (WGS) entry which is preliminary data.</text>
</comment>
<dbReference type="Proteomes" id="UP000306585">
    <property type="component" value="Unassembled WGS sequence"/>
</dbReference>
<accession>A0A5R9GYP1</accession>
<reference evidence="2 3" key="1">
    <citation type="journal article" date="2019" name="Appl. Environ. Microbiol.">
        <title>Environmental Evidence and Genomic Insight of Iron-oxidizing Bacteria Preference Towards More Corrosion Resistant Stainless Steel at Higher Salinities.</title>
        <authorList>
            <person name="Garrison C.E."/>
            <person name="Price K.A."/>
            <person name="Field E.K."/>
        </authorList>
    </citation>
    <scope>NUCLEOTIDE SEQUENCE [LARGE SCALE GENOMIC DNA]</scope>
    <source>
        <strain evidence="2 3">P3</strain>
    </source>
</reference>
<dbReference type="InterPro" id="IPR003646">
    <property type="entry name" value="SH3-like_bac-type"/>
</dbReference>